<dbReference type="EMBL" id="FQUE01000004">
    <property type="protein sequence ID" value="SHF20265.1"/>
    <property type="molecule type" value="Genomic_DNA"/>
</dbReference>
<feature type="transmembrane region" description="Helical" evidence="4">
    <location>
        <begin position="47"/>
        <end position="65"/>
    </location>
</feature>
<accession>A0A1M4ZQR1</accession>
<evidence type="ECO:0000256" key="2">
    <source>
        <dbReference type="ARBA" id="ARBA00022989"/>
    </source>
</evidence>
<evidence type="ECO:0000313" key="7">
    <source>
        <dbReference type="Proteomes" id="UP000183987"/>
    </source>
</evidence>
<protein>
    <submittedName>
        <fullName evidence="6">Hypoxia induced protein conserved region</fullName>
    </submittedName>
</protein>
<dbReference type="InterPro" id="IPR007667">
    <property type="entry name" value="Hypoxia_induced_domain"/>
</dbReference>
<proteinExistence type="predicted"/>
<organism evidence="6 7">
    <name type="scientific">Loktanella atrilutea</name>
    <dbReference type="NCBI Taxonomy" id="366533"/>
    <lineage>
        <taxon>Bacteria</taxon>
        <taxon>Pseudomonadati</taxon>
        <taxon>Pseudomonadota</taxon>
        <taxon>Alphaproteobacteria</taxon>
        <taxon>Rhodobacterales</taxon>
        <taxon>Roseobacteraceae</taxon>
        <taxon>Loktanella</taxon>
    </lineage>
</organism>
<dbReference type="RefSeq" id="WP_072857133.1">
    <property type="nucleotide sequence ID" value="NZ_FQUE01000004.1"/>
</dbReference>
<evidence type="ECO:0000256" key="1">
    <source>
        <dbReference type="ARBA" id="ARBA00022692"/>
    </source>
</evidence>
<evidence type="ECO:0000256" key="3">
    <source>
        <dbReference type="ARBA" id="ARBA00023136"/>
    </source>
</evidence>
<evidence type="ECO:0000256" key="4">
    <source>
        <dbReference type="SAM" id="Phobius"/>
    </source>
</evidence>
<dbReference type="Pfam" id="PF04588">
    <property type="entry name" value="HIG_1_N"/>
    <property type="match status" value="1"/>
</dbReference>
<feature type="transmembrane region" description="Helical" evidence="4">
    <location>
        <begin position="6"/>
        <end position="26"/>
    </location>
</feature>
<dbReference type="PROSITE" id="PS51503">
    <property type="entry name" value="HIG1"/>
    <property type="match status" value="1"/>
</dbReference>
<dbReference type="Proteomes" id="UP000183987">
    <property type="component" value="Unassembled WGS sequence"/>
</dbReference>
<keyword evidence="7" id="KW-1185">Reference proteome</keyword>
<dbReference type="NCBIfam" id="NF033233">
    <property type="entry name" value="twin_helix"/>
    <property type="match status" value="1"/>
</dbReference>
<dbReference type="STRING" id="366533.SAMN05444339_10483"/>
<keyword evidence="2 4" id="KW-1133">Transmembrane helix</keyword>
<dbReference type="OrthoDB" id="7284889at2"/>
<feature type="domain" description="HIG1" evidence="5">
    <location>
        <begin position="1"/>
        <end position="66"/>
    </location>
</feature>
<keyword evidence="3 4" id="KW-0472">Membrane</keyword>
<name>A0A1M4ZQR1_LOKAT</name>
<evidence type="ECO:0000259" key="5">
    <source>
        <dbReference type="PROSITE" id="PS51503"/>
    </source>
</evidence>
<reference evidence="7" key="1">
    <citation type="submission" date="2016-11" db="EMBL/GenBank/DDBJ databases">
        <authorList>
            <person name="Varghese N."/>
            <person name="Submissions S."/>
        </authorList>
    </citation>
    <scope>NUCLEOTIDE SEQUENCE [LARGE SCALE GENOMIC DNA]</scope>
    <source>
        <strain evidence="7">DSM 29326</strain>
    </source>
</reference>
<sequence>MANDPLFILVAVACLAVLAVLLLGIGSFGKGGEFNRRNANKIMRWRIGLQAVAIAMILLFVWLRGA</sequence>
<gene>
    <name evidence="6" type="ORF">SAMN05444339_10483</name>
</gene>
<evidence type="ECO:0000313" key="6">
    <source>
        <dbReference type="EMBL" id="SHF20265.1"/>
    </source>
</evidence>
<dbReference type="AlphaFoldDB" id="A0A1M4ZQR1"/>
<keyword evidence="1 4" id="KW-0812">Transmembrane</keyword>